<dbReference type="AlphaFoldDB" id="A0A916PED4"/>
<reference evidence="1 2" key="1">
    <citation type="submission" date="2015-11" db="EMBL/GenBank/DDBJ databases">
        <authorList>
            <person name="Varghese N."/>
        </authorList>
    </citation>
    <scope>NUCLEOTIDE SEQUENCE [LARGE SCALE GENOMIC DNA]</scope>
    <source>
        <strain evidence="1 2">JGI-25</strain>
    </source>
</reference>
<organism evidence="1 2">
    <name type="scientific">Kryptobacter tengchongensis</name>
    <dbReference type="NCBI Taxonomy" id="1643429"/>
    <lineage>
        <taxon>Bacteria</taxon>
        <taxon>Pseudomonadati</taxon>
        <taxon>Candidatus Kryptoniota</taxon>
        <taxon>Candidatus Kryptobacter</taxon>
    </lineage>
</organism>
<dbReference type="Proteomes" id="UP000243105">
    <property type="component" value="Unassembled WGS sequence"/>
</dbReference>
<name>A0A916PED4_KRYT1</name>
<sequence length="65" mass="7620">MQNEKSADFEVKGIKVNVAVNYRKVFDYPEEIRKLEEELKQKKKLAELNGSAKLISLNPYLVFKF</sequence>
<comment type="caution">
    <text evidence="1">The sequence shown here is derived from an EMBL/GenBank/DDBJ whole genome shotgun (WGS) entry which is preliminary data.</text>
</comment>
<accession>A0A916PED4</accession>
<proteinExistence type="predicted"/>
<evidence type="ECO:0000313" key="1">
    <source>
        <dbReference type="EMBL" id="CUT01817.1"/>
    </source>
</evidence>
<dbReference type="RefSeq" id="WP_072263931.1">
    <property type="nucleotide sequence ID" value="NZ_CZVV01000057.1"/>
</dbReference>
<protein>
    <submittedName>
        <fullName evidence="1">Uncharacterized protein</fullName>
    </submittedName>
</protein>
<dbReference type="EMBL" id="CZVV01000057">
    <property type="protein sequence ID" value="CUT01817.1"/>
    <property type="molecule type" value="Genomic_DNA"/>
</dbReference>
<gene>
    <name evidence="1" type="ORF">JGI25_00956</name>
</gene>
<evidence type="ECO:0000313" key="2">
    <source>
        <dbReference type="Proteomes" id="UP000243105"/>
    </source>
</evidence>